<dbReference type="Pfam" id="PF01872">
    <property type="entry name" value="RibD_C"/>
    <property type="match status" value="1"/>
</dbReference>
<evidence type="ECO:0000313" key="3">
    <source>
        <dbReference type="Proteomes" id="UP000198935"/>
    </source>
</evidence>
<sequence length="199" mass="22992">MSQNARFPDQRKVIYSQMVSLDGYIEGPNGEIDWGTPDRELFNFINELESDIDIHLYGRRTYENMANYWPAVERNPKSTEQEMEWAHKWVEIPKIVFSKTLDKVEWNARLIKDNISKEIAKLKAQPGKNCSLGGAALASTFIQLGLIDEYCLYIYPVALGRGKPLFPLLNARIHLQLIETRSFDSGVVFLRYHPNAERQ</sequence>
<dbReference type="STRING" id="1503961.SAMN05421736_11598"/>
<dbReference type="PANTHER" id="PTHR38011:SF11">
    <property type="entry name" value="2,5-DIAMINO-6-RIBOSYLAMINO-4(3H)-PYRIMIDINONE 5'-PHOSPHATE REDUCTASE"/>
    <property type="match status" value="1"/>
</dbReference>
<reference evidence="3" key="1">
    <citation type="submission" date="2016-10" db="EMBL/GenBank/DDBJ databases">
        <authorList>
            <person name="Varghese N."/>
            <person name="Submissions S."/>
        </authorList>
    </citation>
    <scope>NUCLEOTIDE SEQUENCE [LARGE SCALE GENOMIC DNA]</scope>
    <source>
        <strain evidence="3">SP</strain>
    </source>
</reference>
<dbReference type="GO" id="GO:0009231">
    <property type="term" value="P:riboflavin biosynthetic process"/>
    <property type="evidence" value="ECO:0007669"/>
    <property type="project" value="InterPro"/>
</dbReference>
<dbReference type="Proteomes" id="UP000198935">
    <property type="component" value="Unassembled WGS sequence"/>
</dbReference>
<gene>
    <name evidence="2" type="ORF">SAMN05421736_11598</name>
</gene>
<keyword evidence="3" id="KW-1185">Reference proteome</keyword>
<evidence type="ECO:0000313" key="2">
    <source>
        <dbReference type="EMBL" id="SDZ51555.1"/>
    </source>
</evidence>
<proteinExistence type="predicted"/>
<dbReference type="SUPFAM" id="SSF53597">
    <property type="entry name" value="Dihydrofolate reductase-like"/>
    <property type="match status" value="1"/>
</dbReference>
<dbReference type="PANTHER" id="PTHR38011">
    <property type="entry name" value="DIHYDROFOLATE REDUCTASE FAMILY PROTEIN (AFU_ORTHOLOGUE AFUA_8G06820)"/>
    <property type="match status" value="1"/>
</dbReference>
<evidence type="ECO:0000259" key="1">
    <source>
        <dbReference type="Pfam" id="PF01872"/>
    </source>
</evidence>
<feature type="domain" description="Bacterial bifunctional deaminase-reductase C-terminal" evidence="1">
    <location>
        <begin position="11"/>
        <end position="189"/>
    </location>
</feature>
<dbReference type="OrthoDB" id="195113at2"/>
<dbReference type="InterPro" id="IPR050765">
    <property type="entry name" value="Riboflavin_Biosynth_HTPR"/>
</dbReference>
<dbReference type="GO" id="GO:0008703">
    <property type="term" value="F:5-amino-6-(5-phosphoribosylamino)uracil reductase activity"/>
    <property type="evidence" value="ECO:0007669"/>
    <property type="project" value="InterPro"/>
</dbReference>
<protein>
    <submittedName>
        <fullName evidence="2">Dihydrofolate reductase</fullName>
    </submittedName>
</protein>
<organism evidence="2 3">
    <name type="scientific">Evansella caseinilytica</name>
    <dbReference type="NCBI Taxonomy" id="1503961"/>
    <lineage>
        <taxon>Bacteria</taxon>
        <taxon>Bacillati</taxon>
        <taxon>Bacillota</taxon>
        <taxon>Bacilli</taxon>
        <taxon>Bacillales</taxon>
        <taxon>Bacillaceae</taxon>
        <taxon>Evansella</taxon>
    </lineage>
</organism>
<dbReference type="InterPro" id="IPR002734">
    <property type="entry name" value="RibDG_C"/>
</dbReference>
<dbReference type="AlphaFoldDB" id="A0A1H3TPJ0"/>
<name>A0A1H3TPJ0_9BACI</name>
<dbReference type="Gene3D" id="3.40.430.10">
    <property type="entry name" value="Dihydrofolate Reductase, subunit A"/>
    <property type="match status" value="1"/>
</dbReference>
<dbReference type="InterPro" id="IPR024072">
    <property type="entry name" value="DHFR-like_dom_sf"/>
</dbReference>
<dbReference type="EMBL" id="FNPI01000015">
    <property type="protein sequence ID" value="SDZ51555.1"/>
    <property type="molecule type" value="Genomic_DNA"/>
</dbReference>
<accession>A0A1H3TPJ0</accession>